<dbReference type="OrthoDB" id="36859at2"/>
<dbReference type="InterPro" id="IPR011990">
    <property type="entry name" value="TPR-like_helical_dom_sf"/>
</dbReference>
<feature type="coiled-coil region" evidence="1">
    <location>
        <begin position="459"/>
        <end position="517"/>
    </location>
</feature>
<dbReference type="Gene3D" id="1.25.40.10">
    <property type="entry name" value="Tetratricopeptide repeat domain"/>
    <property type="match status" value="1"/>
</dbReference>
<dbReference type="Pfam" id="PF13174">
    <property type="entry name" value="TPR_6"/>
    <property type="match status" value="1"/>
</dbReference>
<feature type="transmembrane region" description="Helical" evidence="2">
    <location>
        <begin position="172"/>
        <end position="197"/>
    </location>
</feature>
<feature type="coiled-coil region" evidence="1">
    <location>
        <begin position="204"/>
        <end position="238"/>
    </location>
</feature>
<keyword evidence="2" id="KW-0472">Membrane</keyword>
<dbReference type="SUPFAM" id="SSF48452">
    <property type="entry name" value="TPR-like"/>
    <property type="match status" value="1"/>
</dbReference>
<evidence type="ECO:0000256" key="1">
    <source>
        <dbReference type="SAM" id="Coils"/>
    </source>
</evidence>
<comment type="caution">
    <text evidence="3">The sequence shown here is derived from an EMBL/GenBank/DDBJ whole genome shotgun (WGS) entry which is preliminary data.</text>
</comment>
<keyword evidence="1" id="KW-0175">Coiled coil</keyword>
<evidence type="ECO:0000256" key="2">
    <source>
        <dbReference type="SAM" id="Phobius"/>
    </source>
</evidence>
<dbReference type="STRING" id="1008305.A4H02_02345"/>
<name>A0A1E3G686_9BACT</name>
<dbReference type="RefSeq" id="WP_069292552.1">
    <property type="nucleotide sequence ID" value="NZ_CP140110.1"/>
</dbReference>
<dbReference type="AlphaFoldDB" id="A0A1E3G686"/>
<dbReference type="InterPro" id="IPR019734">
    <property type="entry name" value="TPR_rpt"/>
</dbReference>
<dbReference type="Proteomes" id="UP000094570">
    <property type="component" value="Unassembled WGS sequence"/>
</dbReference>
<sequence>MEILGNEGYLNRDSSVVERFVRLLLSENEVSLARNLLNSLGEEYSHLLLELELKVGNYKRAVEIFNLLPEEKKQNYLHLIEAAEQGAQDVVASLEKVLSNLYNENYPLAYAELQRLKREFPQVVEVIALEIFTALKRGDKKRARSLAEILRKLDRTHPILSKVESKPSLTNLLLPVVAIALLIIVLLNLLVSLNIYWRSPAVSLNKLESEIAVVSRNMQAIRDVLTIVERKLSALEETVSKTQTTANENVADLNVEDKLASILKYLELASEKIDKVLENQRQLSMLSRVEVVRNADTKELERIYAEVSNIASLYRSMNSRIETLLRLTNSLALRLSGERTDPEIRSMLAKLEELSKKLVERLEAFEDPSRLVEKFTEQIENLRGSQADLLSRLEVLRATVEKLGMKVEAIQSAQSTQNPQSWGSAVEPVTVSGVPNVPSVSHMSTVPNAVETTTVRSSETTLDSELRLLSREVRALKKELESISSMVKSSQVGFERIAELESTVKELYQRLLQLDAKATVTLNSGTNTSATSEKAVSDGKSAAADSRQVQAEVRKAIEETKDLRELFILGLRYYSNYFYEASARIFEYLADMLDGIDIYFGEDVYYYLISSHLKLGQVDTAKKYFEKYVEKYPSGDYVKELEMYLKK</sequence>
<evidence type="ECO:0000313" key="4">
    <source>
        <dbReference type="Proteomes" id="UP000094570"/>
    </source>
</evidence>
<proteinExistence type="predicted"/>
<protein>
    <recommendedName>
        <fullName evidence="5">Tetratricopeptide repeat protein</fullName>
    </recommendedName>
</protein>
<keyword evidence="2" id="KW-0812">Transmembrane</keyword>
<evidence type="ECO:0008006" key="5">
    <source>
        <dbReference type="Google" id="ProtNLM"/>
    </source>
</evidence>
<accession>A0A1E3G686</accession>
<organism evidence="3 4">
    <name type="scientific">Fervidobacterium thailandense</name>
    <dbReference type="NCBI Taxonomy" id="1008305"/>
    <lineage>
        <taxon>Bacteria</taxon>
        <taxon>Thermotogati</taxon>
        <taxon>Thermotogota</taxon>
        <taxon>Thermotogae</taxon>
        <taxon>Thermotogales</taxon>
        <taxon>Fervidobacteriaceae</taxon>
        <taxon>Fervidobacterium</taxon>
    </lineage>
</organism>
<dbReference type="EMBL" id="LWAF01000002">
    <property type="protein sequence ID" value="ODN31128.1"/>
    <property type="molecule type" value="Genomic_DNA"/>
</dbReference>
<reference evidence="4" key="1">
    <citation type="submission" date="2016-04" db="EMBL/GenBank/DDBJ databases">
        <title>The genome sequence project of a novel Fervidobacterium isolate from a hot spring in Thailand.</title>
        <authorList>
            <person name="Gonzalez J.M."/>
            <person name="Cuecas A."/>
            <person name="Kanoksilapatham W."/>
        </authorList>
    </citation>
    <scope>NUCLEOTIDE SEQUENCE [LARGE SCALE GENOMIC DNA]</scope>
    <source>
        <strain evidence="4">FC2004</strain>
    </source>
</reference>
<keyword evidence="4" id="KW-1185">Reference proteome</keyword>
<gene>
    <name evidence="3" type="ORF">A4H02_02345</name>
</gene>
<keyword evidence="2" id="KW-1133">Transmembrane helix</keyword>
<evidence type="ECO:0000313" key="3">
    <source>
        <dbReference type="EMBL" id="ODN31128.1"/>
    </source>
</evidence>